<dbReference type="Proteomes" id="UP000489600">
    <property type="component" value="Unassembled WGS sequence"/>
</dbReference>
<sequence>MVEASVIRCWGWPLAWMGRSFVGHAVVAGPFRWMYSCCLRPGFYFQPAQALRALVYLAFGGPSIAGDDLAIINWINVWAGGFQYLWRMLEVAMNRYILWFLVVGLRFQISVLTGQTVGGLGVASEVKFVVWMWSGLVAVACGGLIDWWFCWSFTREIRGGLD</sequence>
<keyword evidence="1" id="KW-0812">Transmembrane</keyword>
<dbReference type="AlphaFoldDB" id="A0A565BBS3"/>
<feature type="transmembrane region" description="Helical" evidence="1">
    <location>
        <begin position="96"/>
        <end position="116"/>
    </location>
</feature>
<accession>A0A565BBS3</accession>
<organism evidence="2 3">
    <name type="scientific">Arabis nemorensis</name>
    <dbReference type="NCBI Taxonomy" id="586526"/>
    <lineage>
        <taxon>Eukaryota</taxon>
        <taxon>Viridiplantae</taxon>
        <taxon>Streptophyta</taxon>
        <taxon>Embryophyta</taxon>
        <taxon>Tracheophyta</taxon>
        <taxon>Spermatophyta</taxon>
        <taxon>Magnoliopsida</taxon>
        <taxon>eudicotyledons</taxon>
        <taxon>Gunneridae</taxon>
        <taxon>Pentapetalae</taxon>
        <taxon>rosids</taxon>
        <taxon>malvids</taxon>
        <taxon>Brassicales</taxon>
        <taxon>Brassicaceae</taxon>
        <taxon>Arabideae</taxon>
        <taxon>Arabis</taxon>
    </lineage>
</organism>
<dbReference type="EMBL" id="CABITT030000003">
    <property type="protein sequence ID" value="VVA99078.1"/>
    <property type="molecule type" value="Genomic_DNA"/>
</dbReference>
<gene>
    <name evidence="2" type="ORF">ANE_LOCUS9523</name>
</gene>
<name>A0A565BBS3_9BRAS</name>
<evidence type="ECO:0000313" key="2">
    <source>
        <dbReference type="EMBL" id="VVA99078.1"/>
    </source>
</evidence>
<comment type="caution">
    <text evidence="2">The sequence shown here is derived from an EMBL/GenBank/DDBJ whole genome shotgun (WGS) entry which is preliminary data.</text>
</comment>
<protein>
    <submittedName>
        <fullName evidence="2">Uncharacterized protein</fullName>
    </submittedName>
</protein>
<feature type="transmembrane region" description="Helical" evidence="1">
    <location>
        <begin position="128"/>
        <end position="149"/>
    </location>
</feature>
<keyword evidence="1" id="KW-1133">Transmembrane helix</keyword>
<proteinExistence type="predicted"/>
<evidence type="ECO:0000313" key="3">
    <source>
        <dbReference type="Proteomes" id="UP000489600"/>
    </source>
</evidence>
<keyword evidence="1" id="KW-0472">Membrane</keyword>
<reference evidence="2" key="1">
    <citation type="submission" date="2019-07" db="EMBL/GenBank/DDBJ databases">
        <authorList>
            <person name="Dittberner H."/>
        </authorList>
    </citation>
    <scope>NUCLEOTIDE SEQUENCE [LARGE SCALE GENOMIC DNA]</scope>
</reference>
<keyword evidence="3" id="KW-1185">Reference proteome</keyword>
<evidence type="ECO:0000256" key="1">
    <source>
        <dbReference type="SAM" id="Phobius"/>
    </source>
</evidence>